<evidence type="ECO:0000259" key="2">
    <source>
        <dbReference type="Pfam" id="PF20425"/>
    </source>
</evidence>
<evidence type="ECO:0000256" key="1">
    <source>
        <dbReference type="SAM" id="MobiDB-lite"/>
    </source>
</evidence>
<dbReference type="InterPro" id="IPR046852">
    <property type="entry name" value="Neurobeachin_a-sol"/>
</dbReference>
<accession>A0ABM1EUS5</accession>
<dbReference type="PANTHER" id="PTHR13743">
    <property type="entry name" value="BEIGE/BEACH-RELATED"/>
    <property type="match status" value="1"/>
</dbReference>
<protein>
    <submittedName>
        <fullName evidence="4">Neurobeachin-like</fullName>
    </submittedName>
</protein>
<feature type="region of interest" description="Disordered" evidence="1">
    <location>
        <begin position="1"/>
        <end position="78"/>
    </location>
</feature>
<keyword evidence="3" id="KW-1185">Reference proteome</keyword>
<feature type="compositionally biased region" description="Acidic residues" evidence="1">
    <location>
        <begin position="1"/>
        <end position="10"/>
    </location>
</feature>
<dbReference type="RefSeq" id="XP_014675946.1">
    <property type="nucleotide sequence ID" value="XM_014820460.1"/>
</dbReference>
<feature type="compositionally biased region" description="Low complexity" evidence="1">
    <location>
        <begin position="29"/>
        <end position="46"/>
    </location>
</feature>
<evidence type="ECO:0000313" key="3">
    <source>
        <dbReference type="Proteomes" id="UP000695022"/>
    </source>
</evidence>
<dbReference type="SUPFAM" id="SSF48371">
    <property type="entry name" value="ARM repeat"/>
    <property type="match status" value="1"/>
</dbReference>
<proteinExistence type="predicted"/>
<feature type="domain" description="Neurobeachin alpha-solenoid region" evidence="2">
    <location>
        <begin position="107"/>
        <end position="187"/>
    </location>
</feature>
<dbReference type="Proteomes" id="UP000695022">
    <property type="component" value="Unplaced"/>
</dbReference>
<dbReference type="Pfam" id="PF20425">
    <property type="entry name" value="Neurobeachin"/>
    <property type="match status" value="1"/>
</dbReference>
<gene>
    <name evidence="4" type="primary">LOC106815927</name>
</gene>
<evidence type="ECO:0000313" key="4">
    <source>
        <dbReference type="RefSeq" id="XP_014675946.1"/>
    </source>
</evidence>
<organism evidence="3 4">
    <name type="scientific">Priapulus caudatus</name>
    <name type="common">Priapulid worm</name>
    <dbReference type="NCBI Taxonomy" id="37621"/>
    <lineage>
        <taxon>Eukaryota</taxon>
        <taxon>Metazoa</taxon>
        <taxon>Ecdysozoa</taxon>
        <taxon>Scalidophora</taxon>
        <taxon>Priapulida</taxon>
        <taxon>Priapulimorpha</taxon>
        <taxon>Priapulimorphida</taxon>
        <taxon>Priapulidae</taxon>
        <taxon>Priapulus</taxon>
    </lineage>
</organism>
<dbReference type="PANTHER" id="PTHR13743:SF162">
    <property type="entry name" value="NEUROBEACHIN"/>
    <property type="match status" value="1"/>
</dbReference>
<dbReference type="InterPro" id="IPR016024">
    <property type="entry name" value="ARM-type_fold"/>
</dbReference>
<reference evidence="4" key="1">
    <citation type="submission" date="2025-08" db="UniProtKB">
        <authorList>
            <consortium name="RefSeq"/>
        </authorList>
    </citation>
    <scope>IDENTIFICATION</scope>
</reference>
<sequence length="201" mass="21615">MSQVDADENTESPMIMNSGDGVEEGLPAPVVSSPTESETESPATESKVTGDKHSNNVKIDNSSNSVDSPGSGSSPRHAGMEVLMGNIQGDNVKFSMLAGIVEIGQAENKEVVNAAMQLMVGGQFDLETNCIIRDPENIVRLLELLDHCGPMLQAEIWSIFTTIARKSIQNLQACAEVGLIRRVLQLLRRTEDPVAALANQR</sequence>
<dbReference type="InterPro" id="IPR050865">
    <property type="entry name" value="BEACH_Domain"/>
</dbReference>
<dbReference type="GeneID" id="106815927"/>
<name>A0ABM1EUS5_PRICU</name>
<feature type="compositionally biased region" description="Low complexity" evidence="1">
    <location>
        <begin position="60"/>
        <end position="75"/>
    </location>
</feature>